<feature type="compositionally biased region" description="Basic and acidic residues" evidence="1">
    <location>
        <begin position="202"/>
        <end position="233"/>
    </location>
</feature>
<name>A0A6A6DPG3_9PEZI</name>
<feature type="compositionally biased region" description="Basic residues" evidence="1">
    <location>
        <begin position="61"/>
        <end position="73"/>
    </location>
</feature>
<proteinExistence type="predicted"/>
<feature type="compositionally biased region" description="Basic residues" evidence="1">
    <location>
        <begin position="275"/>
        <end position="297"/>
    </location>
</feature>
<evidence type="ECO:0000256" key="1">
    <source>
        <dbReference type="SAM" id="MobiDB-lite"/>
    </source>
</evidence>
<feature type="compositionally biased region" description="Basic and acidic residues" evidence="1">
    <location>
        <begin position="147"/>
        <end position="167"/>
    </location>
</feature>
<dbReference type="EMBL" id="ML994662">
    <property type="protein sequence ID" value="KAF2179840.1"/>
    <property type="molecule type" value="Genomic_DNA"/>
</dbReference>
<feature type="compositionally biased region" description="Polar residues" evidence="1">
    <location>
        <begin position="515"/>
        <end position="539"/>
    </location>
</feature>
<protein>
    <submittedName>
        <fullName evidence="2">Uncharacterized protein</fullName>
    </submittedName>
</protein>
<feature type="compositionally biased region" description="Basic and acidic residues" evidence="1">
    <location>
        <begin position="74"/>
        <end position="93"/>
    </location>
</feature>
<feature type="compositionally biased region" description="Basic and acidic residues" evidence="1">
    <location>
        <begin position="44"/>
        <end position="60"/>
    </location>
</feature>
<feature type="non-terminal residue" evidence="2">
    <location>
        <position position="587"/>
    </location>
</feature>
<accession>A0A6A6DPG3</accession>
<organism evidence="2 3">
    <name type="scientific">Zopfia rhizophila CBS 207.26</name>
    <dbReference type="NCBI Taxonomy" id="1314779"/>
    <lineage>
        <taxon>Eukaryota</taxon>
        <taxon>Fungi</taxon>
        <taxon>Dikarya</taxon>
        <taxon>Ascomycota</taxon>
        <taxon>Pezizomycotina</taxon>
        <taxon>Dothideomycetes</taxon>
        <taxon>Dothideomycetes incertae sedis</taxon>
        <taxon>Zopfiaceae</taxon>
        <taxon>Zopfia</taxon>
    </lineage>
</organism>
<keyword evidence="3" id="KW-1185">Reference proteome</keyword>
<feature type="compositionally biased region" description="Basic and acidic residues" evidence="1">
    <location>
        <begin position="8"/>
        <end position="37"/>
    </location>
</feature>
<feature type="compositionally biased region" description="Basic residues" evidence="1">
    <location>
        <begin position="107"/>
        <end position="129"/>
    </location>
</feature>
<sequence length="587" mass="67151">MAGLHRAQKIDQWRPEESSFRDRDRERPRKQLTDTRDPSPAPRGGRENTKRVQPDLDTHASAKRSRGRSRHRSQSRDRTLRRSRGDSREDWYRPSKGRAPSSDRVSHSHRHHHHRHHDTSPSSKRRRSRTPSPHRDSIKRTKRRRSRSTERSPSRARHPDSSHRALDRAYSPRPPRSDRERPARRPTPDFYKPSTAPRHRSRSADSHYRPALNRERKRSVTPDKRPRRNESSRRHSPKRHHKRRHTPSVEDRGRGHKPTSRKDVDRSHSPPPRYGRSKSPRHRPSPTPHVRRRSPHYSRREGESPRRGRSPRASTRRPSSSGSPHHKFRDTRESDKKYDAVKHTKVNKYSSGRTSPLPEPGYTSDTQKSVEGDAKMRGAYHHQGRPPRPGVDTHSNFSQSPPYMTPNQFSPQGQSPYHSARGGWGAQHHPYPNHQGSPMQSYSPNQSPYHQNYSPPGHQGQYYPNQSYPGPQHQMQQGYQNSSYRGGHGGGFRGNHFNGPDRRISGAGPSASYPPVQSQRGRSAAPTQYSNLSWTPSSGTRGGRPAAEAAPRNLINSAGTTPKAALDAQASSVDEEDNPFRPSKDLR</sequence>
<feature type="compositionally biased region" description="Polar residues" evidence="1">
    <location>
        <begin position="462"/>
        <end position="484"/>
    </location>
</feature>
<feature type="region of interest" description="Disordered" evidence="1">
    <location>
        <begin position="1"/>
        <end position="587"/>
    </location>
</feature>
<feature type="compositionally biased region" description="Low complexity" evidence="1">
    <location>
        <begin position="311"/>
        <end position="323"/>
    </location>
</feature>
<feature type="compositionally biased region" description="Basic and acidic residues" evidence="1">
    <location>
        <begin position="330"/>
        <end position="342"/>
    </location>
</feature>
<evidence type="ECO:0000313" key="3">
    <source>
        <dbReference type="Proteomes" id="UP000800200"/>
    </source>
</evidence>
<reference evidence="2" key="1">
    <citation type="journal article" date="2020" name="Stud. Mycol.">
        <title>101 Dothideomycetes genomes: a test case for predicting lifestyles and emergence of pathogens.</title>
        <authorList>
            <person name="Haridas S."/>
            <person name="Albert R."/>
            <person name="Binder M."/>
            <person name="Bloem J."/>
            <person name="Labutti K."/>
            <person name="Salamov A."/>
            <person name="Andreopoulos B."/>
            <person name="Baker S."/>
            <person name="Barry K."/>
            <person name="Bills G."/>
            <person name="Bluhm B."/>
            <person name="Cannon C."/>
            <person name="Castanera R."/>
            <person name="Culley D."/>
            <person name="Daum C."/>
            <person name="Ezra D."/>
            <person name="Gonzalez J."/>
            <person name="Henrissat B."/>
            <person name="Kuo A."/>
            <person name="Liang C."/>
            <person name="Lipzen A."/>
            <person name="Lutzoni F."/>
            <person name="Magnuson J."/>
            <person name="Mondo S."/>
            <person name="Nolan M."/>
            <person name="Ohm R."/>
            <person name="Pangilinan J."/>
            <person name="Park H.-J."/>
            <person name="Ramirez L."/>
            <person name="Alfaro M."/>
            <person name="Sun H."/>
            <person name="Tritt A."/>
            <person name="Yoshinaga Y."/>
            <person name="Zwiers L.-H."/>
            <person name="Turgeon B."/>
            <person name="Goodwin S."/>
            <person name="Spatafora J."/>
            <person name="Crous P."/>
            <person name="Grigoriev I."/>
        </authorList>
    </citation>
    <scope>NUCLEOTIDE SEQUENCE</scope>
    <source>
        <strain evidence="2">CBS 207.26</strain>
    </source>
</reference>
<dbReference type="OrthoDB" id="3946002at2759"/>
<feature type="compositionally biased region" description="Basic and acidic residues" evidence="1">
    <location>
        <begin position="175"/>
        <end position="187"/>
    </location>
</feature>
<gene>
    <name evidence="2" type="ORF">K469DRAFT_490543</name>
</gene>
<feature type="compositionally biased region" description="Polar residues" evidence="1">
    <location>
        <begin position="434"/>
        <end position="454"/>
    </location>
</feature>
<dbReference type="AlphaFoldDB" id="A0A6A6DPG3"/>
<evidence type="ECO:0000313" key="2">
    <source>
        <dbReference type="EMBL" id="KAF2179840.1"/>
    </source>
</evidence>
<feature type="compositionally biased region" description="Basic and acidic residues" evidence="1">
    <location>
        <begin position="578"/>
        <end position="587"/>
    </location>
</feature>
<dbReference type="Proteomes" id="UP000800200">
    <property type="component" value="Unassembled WGS sequence"/>
</dbReference>
<feature type="compositionally biased region" description="Low complexity" evidence="1">
    <location>
        <begin position="543"/>
        <end position="552"/>
    </location>
</feature>
<feature type="compositionally biased region" description="Polar residues" evidence="1">
    <location>
        <begin position="393"/>
        <end position="417"/>
    </location>
</feature>
<feature type="compositionally biased region" description="Basic residues" evidence="1">
    <location>
        <begin position="234"/>
        <end position="246"/>
    </location>
</feature>